<dbReference type="Proteomes" id="UP001315278">
    <property type="component" value="Unassembled WGS sequence"/>
</dbReference>
<evidence type="ECO:0000313" key="2">
    <source>
        <dbReference type="Proteomes" id="UP001315278"/>
    </source>
</evidence>
<sequence length="65" mass="6931">MATSGPIRPLYGVIIRDKCKYADLSTLKAYKTVGHDLLKDYSGSDADDLKASLKELDTAIAAKGG</sequence>
<gene>
    <name evidence="1" type="ORF">JQ615_26200</name>
</gene>
<name>A0ABS5FQ03_9BRAD</name>
<proteinExistence type="predicted"/>
<comment type="caution">
    <text evidence="1">The sequence shown here is derived from an EMBL/GenBank/DDBJ whole genome shotgun (WGS) entry which is preliminary data.</text>
</comment>
<dbReference type="EMBL" id="JAFCJH010000032">
    <property type="protein sequence ID" value="MBR0798885.1"/>
    <property type="molecule type" value="Genomic_DNA"/>
</dbReference>
<protein>
    <submittedName>
        <fullName evidence="1">Uncharacterized protein</fullName>
    </submittedName>
</protein>
<keyword evidence="2" id="KW-1185">Reference proteome</keyword>
<organism evidence="1 2">
    <name type="scientific">Bradyrhizobium jicamae</name>
    <dbReference type="NCBI Taxonomy" id="280332"/>
    <lineage>
        <taxon>Bacteria</taxon>
        <taxon>Pseudomonadati</taxon>
        <taxon>Pseudomonadota</taxon>
        <taxon>Alphaproteobacteria</taxon>
        <taxon>Hyphomicrobiales</taxon>
        <taxon>Nitrobacteraceae</taxon>
        <taxon>Bradyrhizobium</taxon>
    </lineage>
</organism>
<accession>A0ABS5FQ03</accession>
<evidence type="ECO:0000313" key="1">
    <source>
        <dbReference type="EMBL" id="MBR0798885.1"/>
    </source>
</evidence>
<reference evidence="2" key="1">
    <citation type="journal article" date="2021" name="ISME J.">
        <title>Evolutionary origin and ecological implication of a unique nif island in free-living Bradyrhizobium lineages.</title>
        <authorList>
            <person name="Tao J."/>
        </authorList>
    </citation>
    <scope>NUCLEOTIDE SEQUENCE [LARGE SCALE GENOMIC DNA]</scope>
    <source>
        <strain evidence="2">SZCCT0434</strain>
    </source>
</reference>
<dbReference type="RefSeq" id="WP_212399210.1">
    <property type="nucleotide sequence ID" value="NZ_JAFCJH010000032.1"/>
</dbReference>